<evidence type="ECO:0000313" key="1">
    <source>
        <dbReference type="EMBL" id="PKW16954.1"/>
    </source>
</evidence>
<comment type="caution">
    <text evidence="1">The sequence shown here is derived from an EMBL/GenBank/DDBJ whole genome shotgun (WGS) entry which is preliminary data.</text>
</comment>
<name>A0A2N3Y1Z8_SACSN</name>
<proteinExistence type="predicted"/>
<gene>
    <name evidence="1" type="ORF">A8926_4864</name>
</gene>
<dbReference type="AlphaFoldDB" id="A0A2N3Y1Z8"/>
<keyword evidence="2" id="KW-1185">Reference proteome</keyword>
<sequence length="90" mass="9500">MSEAQLYCRLIDVDVVEGEAADRGRPLGVEQDEQSGDAIFGLEGVVVQQPARLFPPAVGVDQALRSAPLDLGKPMPLSQDLLSTAVPVAD</sequence>
<dbReference type="Proteomes" id="UP000233786">
    <property type="component" value="Unassembled WGS sequence"/>
</dbReference>
<organism evidence="1 2">
    <name type="scientific">Saccharopolyspora spinosa</name>
    <dbReference type="NCBI Taxonomy" id="60894"/>
    <lineage>
        <taxon>Bacteria</taxon>
        <taxon>Bacillati</taxon>
        <taxon>Actinomycetota</taxon>
        <taxon>Actinomycetes</taxon>
        <taxon>Pseudonocardiales</taxon>
        <taxon>Pseudonocardiaceae</taxon>
        <taxon>Saccharopolyspora</taxon>
    </lineage>
</organism>
<dbReference type="EMBL" id="PJNB01000001">
    <property type="protein sequence ID" value="PKW16954.1"/>
    <property type="molecule type" value="Genomic_DNA"/>
</dbReference>
<dbReference type="RefSeq" id="WP_143539623.1">
    <property type="nucleotide sequence ID" value="NZ_CP061007.1"/>
</dbReference>
<protein>
    <submittedName>
        <fullName evidence="1">Uncharacterized protein</fullName>
    </submittedName>
</protein>
<accession>A0A2N3Y1Z8</accession>
<evidence type="ECO:0000313" key="2">
    <source>
        <dbReference type="Proteomes" id="UP000233786"/>
    </source>
</evidence>
<reference evidence="1" key="1">
    <citation type="submission" date="2017-12" db="EMBL/GenBank/DDBJ databases">
        <title>Sequencing the genomes of 1000 Actinobacteria strains.</title>
        <authorList>
            <person name="Klenk H.-P."/>
        </authorList>
    </citation>
    <scope>NUCLEOTIDE SEQUENCE [LARGE SCALE GENOMIC DNA]</scope>
    <source>
        <strain evidence="1">DSM 44228</strain>
    </source>
</reference>